<dbReference type="EMBL" id="JACHNX010000013">
    <property type="protein sequence ID" value="MBB4610708.1"/>
    <property type="molecule type" value="Genomic_DNA"/>
</dbReference>
<protein>
    <submittedName>
        <fullName evidence="3">Uncharacterized protein</fullName>
    </submittedName>
</protein>
<gene>
    <name evidence="2" type="ORF">GGQ89_002942</name>
    <name evidence="3" type="ORF">JYA60_02985</name>
</gene>
<dbReference type="AlphaFoldDB" id="A0AA40ZW16"/>
<evidence type="ECO:0000313" key="5">
    <source>
        <dbReference type="Proteomes" id="UP000704529"/>
    </source>
</evidence>
<evidence type="ECO:0000313" key="2">
    <source>
        <dbReference type="EMBL" id="MBB4610708.1"/>
    </source>
</evidence>
<name>A0AA40ZW16_9SPHN</name>
<feature type="compositionally biased region" description="Basic and acidic residues" evidence="1">
    <location>
        <begin position="141"/>
        <end position="152"/>
    </location>
</feature>
<dbReference type="RefSeq" id="WP_184106187.1">
    <property type="nucleotide sequence ID" value="NZ_JACHNX010000013.1"/>
</dbReference>
<evidence type="ECO:0000313" key="3">
    <source>
        <dbReference type="EMBL" id="MBN3557196.1"/>
    </source>
</evidence>
<feature type="region of interest" description="Disordered" evidence="1">
    <location>
        <begin position="72"/>
        <end position="152"/>
    </location>
</feature>
<accession>A0AA40ZW16</accession>
<dbReference type="Proteomes" id="UP000704529">
    <property type="component" value="Unassembled WGS sequence"/>
</dbReference>
<organism evidence="3 5">
    <name type="scientific">Sphingomonas yabuuchiae</name>
    <dbReference type="NCBI Taxonomy" id="172044"/>
    <lineage>
        <taxon>Bacteria</taxon>
        <taxon>Pseudomonadati</taxon>
        <taxon>Pseudomonadota</taxon>
        <taxon>Alphaproteobacteria</taxon>
        <taxon>Sphingomonadales</taxon>
        <taxon>Sphingomonadaceae</taxon>
        <taxon>Sphingomonas</taxon>
    </lineage>
</organism>
<dbReference type="Proteomes" id="UP000584663">
    <property type="component" value="Unassembled WGS sequence"/>
</dbReference>
<reference evidence="3" key="2">
    <citation type="submission" date="2021-01" db="EMBL/GenBank/DDBJ databases">
        <title>Genome Sequencing of Type Strains.</title>
        <authorList>
            <person name="Lemaire J.F."/>
            <person name="Inderbitzin P."/>
            <person name="Collins S.B."/>
            <person name="Wespe N."/>
            <person name="Knight-Connoni V."/>
        </authorList>
    </citation>
    <scope>NUCLEOTIDE SEQUENCE</scope>
    <source>
        <strain evidence="3">DSM 14562</strain>
    </source>
</reference>
<dbReference type="EMBL" id="JAFHKU010000109">
    <property type="protein sequence ID" value="MBN3557196.1"/>
    <property type="molecule type" value="Genomic_DNA"/>
</dbReference>
<keyword evidence="4" id="KW-1185">Reference proteome</keyword>
<evidence type="ECO:0000256" key="1">
    <source>
        <dbReference type="SAM" id="MobiDB-lite"/>
    </source>
</evidence>
<comment type="caution">
    <text evidence="3">The sequence shown here is derived from an EMBL/GenBank/DDBJ whole genome shotgun (WGS) entry which is preliminary data.</text>
</comment>
<proteinExistence type="predicted"/>
<feature type="compositionally biased region" description="Basic and acidic residues" evidence="1">
    <location>
        <begin position="102"/>
        <end position="119"/>
    </location>
</feature>
<reference evidence="2 4" key="1">
    <citation type="submission" date="2020-08" db="EMBL/GenBank/DDBJ databases">
        <title>Genomic Encyclopedia of Type Strains, Phase IV (KMG-IV): sequencing the most valuable type-strain genomes for metagenomic binning, comparative biology and taxonomic classification.</title>
        <authorList>
            <person name="Goeker M."/>
        </authorList>
    </citation>
    <scope>NUCLEOTIDE SEQUENCE [LARGE SCALE GENOMIC DNA]</scope>
    <source>
        <strain evidence="2 4">DSM 14562</strain>
    </source>
</reference>
<evidence type="ECO:0000313" key="4">
    <source>
        <dbReference type="Proteomes" id="UP000584663"/>
    </source>
</evidence>
<sequence>MSNTVELTGTVEDVFAHRFTLKTDEGNKLVDLGPGGERALDLSAGQTISVKGVDKPAEFKAKEIRIAGAEWQAVKADKKHQPKPPHDKGDAHGEDTELTDEYVTRLLDEEGYSDHAERTRKPKHVEVMATKDGQRHKVHVRKDGVKKVELVD</sequence>
<feature type="compositionally biased region" description="Basic and acidic residues" evidence="1">
    <location>
        <begin position="84"/>
        <end position="95"/>
    </location>
</feature>